<feature type="domain" description="BHLH" evidence="7">
    <location>
        <begin position="182"/>
        <end position="231"/>
    </location>
</feature>
<dbReference type="SUPFAM" id="SSF47459">
    <property type="entry name" value="HLH, helix-loop-helix DNA-binding domain"/>
    <property type="match status" value="1"/>
</dbReference>
<evidence type="ECO:0000256" key="3">
    <source>
        <dbReference type="ARBA" id="ARBA00023015"/>
    </source>
</evidence>
<dbReference type="PANTHER" id="PTHR16223:SF380">
    <property type="entry name" value="HELIX-LOOP-HELIX DNA-BINDING DOMAIN CONTAINING PROTEIN, EXPRESSED"/>
    <property type="match status" value="1"/>
</dbReference>
<accession>A0A8B8J395</accession>
<dbReference type="GO" id="GO:0005634">
    <property type="term" value="C:nucleus"/>
    <property type="evidence" value="ECO:0007669"/>
    <property type="project" value="UniProtKB-SubCell"/>
</dbReference>
<evidence type="ECO:0000256" key="6">
    <source>
        <dbReference type="SAM" id="MobiDB-lite"/>
    </source>
</evidence>
<protein>
    <submittedName>
        <fullName evidence="9">Transcription factor bHLH113-like</fullName>
    </submittedName>
</protein>
<dbReference type="GO" id="GO:0046983">
    <property type="term" value="F:protein dimerization activity"/>
    <property type="evidence" value="ECO:0007669"/>
    <property type="project" value="InterPro"/>
</dbReference>
<sequence length="310" mass="33165">MRGGRKLQGAKRNLGKELIKKKPTSLYSFQLPLLFFSSQTGLFQGVHSATSVCLLFMEERGEEMEEGSLIAMLGCSGEEEGYLFGPLSSISPPPPPPTTAYMLYFGGQEEDAVPFHGVAQKSSDSFLSSLSSSPSSTTTPATVISSKSSKKKVGTSGGGGRRTTTASNSTADTSVTSKKLKTEGSPSHGSIKVRKEKLGERIIALQQLVSPFGKSDTASVLHESLGYIRFLHEQVQVLSSPYLRRLPSSAHLHEGRGVEARTNDLRSRGLCLVPVSCTEHVANSNRVDLWFPAMGCSNSSSSSSSSSTKH</sequence>
<dbReference type="InterPro" id="IPR045239">
    <property type="entry name" value="bHLH95_bHLH"/>
</dbReference>
<evidence type="ECO:0000313" key="8">
    <source>
        <dbReference type="Proteomes" id="UP000228380"/>
    </source>
</evidence>
<name>A0A8B8J395_PHODC</name>
<dbReference type="KEGG" id="pda:103704435"/>
<dbReference type="AlphaFoldDB" id="A0A8B8J395"/>
<evidence type="ECO:0000256" key="1">
    <source>
        <dbReference type="ARBA" id="ARBA00004123"/>
    </source>
</evidence>
<organism evidence="8 9">
    <name type="scientific">Phoenix dactylifera</name>
    <name type="common">Date palm</name>
    <dbReference type="NCBI Taxonomy" id="42345"/>
    <lineage>
        <taxon>Eukaryota</taxon>
        <taxon>Viridiplantae</taxon>
        <taxon>Streptophyta</taxon>
        <taxon>Embryophyta</taxon>
        <taxon>Tracheophyta</taxon>
        <taxon>Spermatophyta</taxon>
        <taxon>Magnoliopsida</taxon>
        <taxon>Liliopsida</taxon>
        <taxon>Arecaceae</taxon>
        <taxon>Coryphoideae</taxon>
        <taxon>Phoeniceae</taxon>
        <taxon>Phoenix</taxon>
    </lineage>
</organism>
<keyword evidence="5" id="KW-0539">Nucleus</keyword>
<evidence type="ECO:0000256" key="5">
    <source>
        <dbReference type="ARBA" id="ARBA00023242"/>
    </source>
</evidence>
<gene>
    <name evidence="9" type="primary">LOC103704435</name>
</gene>
<keyword evidence="4" id="KW-0804">Transcription</keyword>
<keyword evidence="3" id="KW-0805">Transcription regulation</keyword>
<evidence type="ECO:0000259" key="7">
    <source>
        <dbReference type="PROSITE" id="PS50888"/>
    </source>
</evidence>
<dbReference type="Gene3D" id="4.10.280.10">
    <property type="entry name" value="Helix-loop-helix DNA-binding domain"/>
    <property type="match status" value="1"/>
</dbReference>
<keyword evidence="8" id="KW-1185">Reference proteome</keyword>
<dbReference type="InterPro" id="IPR045843">
    <property type="entry name" value="IND-like"/>
</dbReference>
<dbReference type="InterPro" id="IPR036638">
    <property type="entry name" value="HLH_DNA-bd_sf"/>
</dbReference>
<dbReference type="PROSITE" id="PS50888">
    <property type="entry name" value="BHLH"/>
    <property type="match status" value="1"/>
</dbReference>
<feature type="compositionally biased region" description="Low complexity" evidence="6">
    <location>
        <begin position="162"/>
        <end position="177"/>
    </location>
</feature>
<feature type="compositionally biased region" description="Low complexity" evidence="6">
    <location>
        <begin position="126"/>
        <end position="147"/>
    </location>
</feature>
<dbReference type="PANTHER" id="PTHR16223">
    <property type="entry name" value="TRANSCRIPTION FACTOR BHLH83-RELATED"/>
    <property type="match status" value="1"/>
</dbReference>
<comment type="similarity">
    <text evidence="2">Belongs to the bHLH protein family.</text>
</comment>
<reference evidence="9" key="1">
    <citation type="submission" date="2025-08" db="UniProtKB">
        <authorList>
            <consortium name="RefSeq"/>
        </authorList>
    </citation>
    <scope>IDENTIFICATION</scope>
    <source>
        <tissue evidence="9">Young leaves</tissue>
    </source>
</reference>
<dbReference type="CDD" id="cd11393">
    <property type="entry name" value="bHLH_AtbHLH_like"/>
    <property type="match status" value="1"/>
</dbReference>
<evidence type="ECO:0000256" key="4">
    <source>
        <dbReference type="ARBA" id="ARBA00023163"/>
    </source>
</evidence>
<dbReference type="GeneID" id="103704435"/>
<evidence type="ECO:0000256" key="2">
    <source>
        <dbReference type="ARBA" id="ARBA00005510"/>
    </source>
</evidence>
<feature type="region of interest" description="Disordered" evidence="6">
    <location>
        <begin position="126"/>
        <end position="193"/>
    </location>
</feature>
<comment type="subcellular location">
    <subcellularLocation>
        <location evidence="1">Nucleus</location>
    </subcellularLocation>
</comment>
<evidence type="ECO:0000313" key="9">
    <source>
        <dbReference type="RefSeq" id="XP_026659374.2"/>
    </source>
</evidence>
<dbReference type="RefSeq" id="XP_026659374.2">
    <property type="nucleotide sequence ID" value="XM_026803573.2"/>
</dbReference>
<dbReference type="GO" id="GO:0000981">
    <property type="term" value="F:DNA-binding transcription factor activity, RNA polymerase II-specific"/>
    <property type="evidence" value="ECO:0007669"/>
    <property type="project" value="TreeGrafter"/>
</dbReference>
<dbReference type="GO" id="GO:0000978">
    <property type="term" value="F:RNA polymerase II cis-regulatory region sequence-specific DNA binding"/>
    <property type="evidence" value="ECO:0007669"/>
    <property type="project" value="TreeGrafter"/>
</dbReference>
<proteinExistence type="inferred from homology"/>
<dbReference type="Proteomes" id="UP000228380">
    <property type="component" value="Unplaced"/>
</dbReference>
<dbReference type="InterPro" id="IPR011598">
    <property type="entry name" value="bHLH_dom"/>
</dbReference>